<feature type="chain" id="PRO_5008518813" description="Peptidase C-terminal archaeal/bacterial domain-containing protein" evidence="2">
    <location>
        <begin position="22"/>
        <end position="204"/>
    </location>
</feature>
<dbReference type="AlphaFoldDB" id="A0A1B1AH87"/>
<name>A0A1B1AH87_9PROT</name>
<dbReference type="Proteomes" id="UP000092498">
    <property type="component" value="Chromosome"/>
</dbReference>
<keyword evidence="2" id="KW-0732">Signal</keyword>
<organism evidence="3 4">
    <name type="scientific">Candidatus Viadribacter manganicus</name>
    <dbReference type="NCBI Taxonomy" id="1759059"/>
    <lineage>
        <taxon>Bacteria</taxon>
        <taxon>Pseudomonadati</taxon>
        <taxon>Pseudomonadota</taxon>
        <taxon>Alphaproteobacteria</taxon>
        <taxon>Hyphomonadales</taxon>
        <taxon>Hyphomonadaceae</taxon>
        <taxon>Candidatus Viadribacter</taxon>
    </lineage>
</organism>
<evidence type="ECO:0000313" key="3">
    <source>
        <dbReference type="EMBL" id="ANP45929.1"/>
    </source>
</evidence>
<keyword evidence="4" id="KW-1185">Reference proteome</keyword>
<feature type="region of interest" description="Disordered" evidence="1">
    <location>
        <begin position="27"/>
        <end position="51"/>
    </location>
</feature>
<dbReference type="RefSeq" id="WP_066770065.1">
    <property type="nucleotide sequence ID" value="NZ_CP013244.1"/>
</dbReference>
<reference evidence="3 4" key="1">
    <citation type="submission" date="2015-11" db="EMBL/GenBank/DDBJ databases">
        <title>Whole-Genome Sequence of Candidatus Oderbacter manganicum from the National Park Lower Oder Valley, Germany.</title>
        <authorList>
            <person name="Braun B."/>
            <person name="Liere K."/>
            <person name="Szewzyk U."/>
        </authorList>
    </citation>
    <scope>NUCLEOTIDE SEQUENCE [LARGE SCALE GENOMIC DNA]</scope>
    <source>
        <strain evidence="3 4">OTSz_A_272</strain>
    </source>
</reference>
<feature type="compositionally biased region" description="Low complexity" evidence="1">
    <location>
        <begin position="181"/>
        <end position="193"/>
    </location>
</feature>
<dbReference type="KEGG" id="cbot:ATE48_08340"/>
<feature type="compositionally biased region" description="Low complexity" evidence="1">
    <location>
        <begin position="32"/>
        <end position="49"/>
    </location>
</feature>
<proteinExistence type="predicted"/>
<evidence type="ECO:0000256" key="1">
    <source>
        <dbReference type="SAM" id="MobiDB-lite"/>
    </source>
</evidence>
<evidence type="ECO:0008006" key="5">
    <source>
        <dbReference type="Google" id="ProtNLM"/>
    </source>
</evidence>
<evidence type="ECO:0000313" key="4">
    <source>
        <dbReference type="Proteomes" id="UP000092498"/>
    </source>
</evidence>
<evidence type="ECO:0000256" key="2">
    <source>
        <dbReference type="SAM" id="SignalP"/>
    </source>
</evidence>
<feature type="compositionally biased region" description="Gly residues" evidence="1">
    <location>
        <begin position="194"/>
        <end position="204"/>
    </location>
</feature>
<feature type="region of interest" description="Disordered" evidence="1">
    <location>
        <begin position="181"/>
        <end position="204"/>
    </location>
</feature>
<accession>A0A1B1AH87</accession>
<dbReference type="PROSITE" id="PS51257">
    <property type="entry name" value="PROKAR_LIPOPROTEIN"/>
    <property type="match status" value="1"/>
</dbReference>
<dbReference type="InParanoid" id="A0A1B1AH87"/>
<dbReference type="EMBL" id="CP013244">
    <property type="protein sequence ID" value="ANP45929.1"/>
    <property type="molecule type" value="Genomic_DNA"/>
</dbReference>
<gene>
    <name evidence="3" type="ORF">ATE48_08340</name>
</gene>
<protein>
    <recommendedName>
        <fullName evidence="5">Peptidase C-terminal archaeal/bacterial domain-containing protein</fullName>
    </recommendedName>
</protein>
<feature type="signal peptide" evidence="2">
    <location>
        <begin position="1"/>
        <end position="21"/>
    </location>
</feature>
<dbReference type="OrthoDB" id="71876at2"/>
<sequence>MRQFLIAAAAACMLAACGAGADGPPLPRVQAGATPPSTQSPGSPTQQAQVTDEVRQQLIAQIGTQLGQLQGANAGNYTQVGSDTIVPMQPGHDHRFIVDLTAGTEYGFIGSCDGDCSNVDLELISMETGGVVANDMLPDDYPIFPYTPTANGQYMVRLLMQACTTSPCYAGVRIVSNGANAAPPQVPQQQTGGATTGGATPGKP</sequence>